<evidence type="ECO:0000313" key="1">
    <source>
        <dbReference type="EnsemblPlants" id="HORVU.MOREX.r3.2HG0124780.1.CDS1"/>
    </source>
</evidence>
<evidence type="ECO:0000313" key="2">
    <source>
        <dbReference type="Proteomes" id="UP000011116"/>
    </source>
</evidence>
<organism evidence="1 2">
    <name type="scientific">Hordeum vulgare subsp. vulgare</name>
    <name type="common">Domesticated barley</name>
    <dbReference type="NCBI Taxonomy" id="112509"/>
    <lineage>
        <taxon>Eukaryota</taxon>
        <taxon>Viridiplantae</taxon>
        <taxon>Streptophyta</taxon>
        <taxon>Embryophyta</taxon>
        <taxon>Tracheophyta</taxon>
        <taxon>Spermatophyta</taxon>
        <taxon>Magnoliopsida</taxon>
        <taxon>Liliopsida</taxon>
        <taxon>Poales</taxon>
        <taxon>Poaceae</taxon>
        <taxon>BOP clade</taxon>
        <taxon>Pooideae</taxon>
        <taxon>Triticodae</taxon>
        <taxon>Triticeae</taxon>
        <taxon>Hordeinae</taxon>
        <taxon>Hordeum</taxon>
    </lineage>
</organism>
<dbReference type="EnsemblPlants" id="HORVU.MOREX.r3.2HG0124780.1">
    <property type="protein sequence ID" value="HORVU.MOREX.r3.2HG0124780.1.CDS1"/>
    <property type="gene ID" value="HORVU.MOREX.r3.2HG0124780"/>
</dbReference>
<accession>A0A8I6WHP5</accession>
<protein>
    <submittedName>
        <fullName evidence="1">Uncharacterized protein</fullName>
    </submittedName>
</protein>
<dbReference type="Proteomes" id="UP000011116">
    <property type="component" value="Chromosome 2H"/>
</dbReference>
<dbReference type="Gramene" id="HORVU.MOREX.r2.2HG0102850.1">
    <property type="protein sequence ID" value="HORVU.MOREX.r2.2HG0102850.1.CDS.1"/>
    <property type="gene ID" value="HORVU.MOREX.r2.2HG0102850"/>
</dbReference>
<keyword evidence="2" id="KW-1185">Reference proteome</keyword>
<name>A0A8I6WHP5_HORVV</name>
<reference evidence="2" key="1">
    <citation type="journal article" date="2012" name="Nature">
        <title>A physical, genetic and functional sequence assembly of the barley genome.</title>
        <authorList>
            <consortium name="The International Barley Genome Sequencing Consortium"/>
            <person name="Mayer K.F."/>
            <person name="Waugh R."/>
            <person name="Brown J.W."/>
            <person name="Schulman A."/>
            <person name="Langridge P."/>
            <person name="Platzer M."/>
            <person name="Fincher G.B."/>
            <person name="Muehlbauer G.J."/>
            <person name="Sato K."/>
            <person name="Close T.J."/>
            <person name="Wise R.P."/>
            <person name="Stein N."/>
        </authorList>
    </citation>
    <scope>NUCLEOTIDE SEQUENCE [LARGE SCALE GENOMIC DNA]</scope>
    <source>
        <strain evidence="2">cv. Morex</strain>
    </source>
</reference>
<dbReference type="AlphaFoldDB" id="A0A8I6WHP5"/>
<reference evidence="1" key="3">
    <citation type="submission" date="2022-01" db="UniProtKB">
        <authorList>
            <consortium name="EnsemblPlants"/>
        </authorList>
    </citation>
    <scope>IDENTIFICATION</scope>
    <source>
        <strain evidence="1">subsp. vulgare</strain>
    </source>
</reference>
<dbReference type="Gramene" id="HORVU.MOREX.r3.2HG0124780.1">
    <property type="protein sequence ID" value="HORVU.MOREX.r3.2HG0124780.1.CDS1"/>
    <property type="gene ID" value="HORVU.MOREX.r3.2HG0124780"/>
</dbReference>
<sequence length="74" mass="8406">MTPCPNQISAFENAVRCFAEKPTKNVTTLVLSTTFDSLGEVYNLYILYSWEKGFGILYEKRFGSVWCSLVLNSI</sequence>
<proteinExistence type="predicted"/>
<reference evidence="1" key="2">
    <citation type="submission" date="2020-10" db="EMBL/GenBank/DDBJ databases">
        <authorList>
            <person name="Scholz U."/>
            <person name="Mascher M."/>
            <person name="Fiebig A."/>
        </authorList>
    </citation>
    <scope>NUCLEOTIDE SEQUENCE [LARGE SCALE GENOMIC DNA]</scope>
    <source>
        <strain evidence="1">cv. Morex</strain>
    </source>
</reference>